<dbReference type="PANTHER" id="PTHR46108">
    <property type="entry name" value="BLUE CHEESE"/>
    <property type="match status" value="1"/>
</dbReference>
<reference evidence="2 3" key="2">
    <citation type="submission" date="2018-11" db="EMBL/GenBank/DDBJ databases">
        <authorList>
            <consortium name="Pathogen Informatics"/>
        </authorList>
    </citation>
    <scope>NUCLEOTIDE SEQUENCE [LARGE SCALE GENOMIC DNA]</scope>
</reference>
<keyword evidence="1" id="KW-0853">WD repeat</keyword>
<name>A0A183V132_TOXCA</name>
<dbReference type="InterPro" id="IPR013320">
    <property type="entry name" value="ConA-like_dom_sf"/>
</dbReference>
<reference evidence="4" key="1">
    <citation type="submission" date="2016-06" db="UniProtKB">
        <authorList>
            <consortium name="WormBaseParasite"/>
        </authorList>
    </citation>
    <scope>IDENTIFICATION</scope>
</reference>
<dbReference type="SUPFAM" id="SSF49899">
    <property type="entry name" value="Concanavalin A-like lectins/glucanases"/>
    <property type="match status" value="1"/>
</dbReference>
<evidence type="ECO:0000313" key="2">
    <source>
        <dbReference type="EMBL" id="VDM45773.1"/>
    </source>
</evidence>
<accession>A0A183V132</accession>
<dbReference type="InterPro" id="IPR051944">
    <property type="entry name" value="BEACH_domain_protein"/>
</dbReference>
<dbReference type="PANTHER" id="PTHR46108:SF4">
    <property type="entry name" value="BLUE CHEESE"/>
    <property type="match status" value="1"/>
</dbReference>
<dbReference type="Proteomes" id="UP000050794">
    <property type="component" value="Unassembled WGS sequence"/>
</dbReference>
<dbReference type="EMBL" id="UYWY01022259">
    <property type="protein sequence ID" value="VDM45773.1"/>
    <property type="molecule type" value="Genomic_DNA"/>
</dbReference>
<sequence>MARSILRVGRNVFKTEKHLLLAPFYYVLERLSSHAITPTDLRHFLRLDLPLCCRNLEETEGEEPICEGEGGPVPIGRVKALVSMMTPRDHRVAQNPSFVEFDMSLEGFACLLIPSLAPISAELGGVGHGERVFPPLNGLTVATWLYVEKFSDKRVDPHPVRLLTIFRSHNAVQKKGEPSHDNTTLTCLSIQLSSIDRSLLICTMERERADGDLEKEDEMGADDLVRVALADVIATRQWTHVAVVLTRSVLKHSQVSVYINGHLHCTQKLHYVVQNVGGAAPHLACTNAVHAIIGTPPACRSLSRLHFKIASFFLLEEPLSAEAIARIYRLEPHYVGNFQVSFHLLQDIDEPGEPGTADADGTPLVNEERICLALSAVADTELNVARIGSMYSKADAAFIAPFLGVSIHDHSTPLRVLLNTVSHAPGPARSFGAVLLGYLGMRTFAPLPVTRLLESVGGVSCLFGLLAMATDSQELYASLKALAAAVKTDKAISNYLSATRSYQADSSNLRKLIDVEAAHANLN</sequence>
<proteinExistence type="predicted"/>
<evidence type="ECO:0000256" key="1">
    <source>
        <dbReference type="ARBA" id="ARBA00022574"/>
    </source>
</evidence>
<gene>
    <name evidence="2" type="ORF">TCNE_LOCUS14452</name>
</gene>
<organism evidence="3 4">
    <name type="scientific">Toxocara canis</name>
    <name type="common">Canine roundworm</name>
    <dbReference type="NCBI Taxonomy" id="6265"/>
    <lineage>
        <taxon>Eukaryota</taxon>
        <taxon>Metazoa</taxon>
        <taxon>Ecdysozoa</taxon>
        <taxon>Nematoda</taxon>
        <taxon>Chromadorea</taxon>
        <taxon>Rhabditida</taxon>
        <taxon>Spirurina</taxon>
        <taxon>Ascaridomorpha</taxon>
        <taxon>Ascaridoidea</taxon>
        <taxon>Toxocaridae</taxon>
        <taxon>Toxocara</taxon>
    </lineage>
</organism>
<keyword evidence="3" id="KW-1185">Reference proteome</keyword>
<dbReference type="Gene3D" id="2.60.120.200">
    <property type="match status" value="1"/>
</dbReference>
<protein>
    <submittedName>
        <fullName evidence="4">Anaphase-promoting complex subunit 1</fullName>
    </submittedName>
</protein>
<dbReference type="AlphaFoldDB" id="A0A183V132"/>
<evidence type="ECO:0000313" key="3">
    <source>
        <dbReference type="Proteomes" id="UP000050794"/>
    </source>
</evidence>
<dbReference type="WBParaSite" id="TCNE_0001445201-mRNA-1">
    <property type="protein sequence ID" value="TCNE_0001445201-mRNA-1"/>
    <property type="gene ID" value="TCNE_0001445201"/>
</dbReference>
<evidence type="ECO:0000313" key="4">
    <source>
        <dbReference type="WBParaSite" id="TCNE_0001445201-mRNA-1"/>
    </source>
</evidence>